<dbReference type="Pfam" id="PF02801">
    <property type="entry name" value="Ketoacyl-synt_C"/>
    <property type="match status" value="1"/>
</dbReference>
<dbReference type="Pfam" id="PF00109">
    <property type="entry name" value="ketoacyl-synt"/>
    <property type="match status" value="1"/>
</dbReference>
<dbReference type="InterPro" id="IPR000794">
    <property type="entry name" value="Beta-ketoacyl_synthase"/>
</dbReference>
<evidence type="ECO:0000256" key="3">
    <source>
        <dbReference type="ARBA" id="ARBA00022679"/>
    </source>
</evidence>
<evidence type="ECO:0000256" key="4">
    <source>
        <dbReference type="RuleBase" id="RU003694"/>
    </source>
</evidence>
<dbReference type="PANTHER" id="PTHR11712">
    <property type="entry name" value="POLYKETIDE SYNTHASE-RELATED"/>
    <property type="match status" value="1"/>
</dbReference>
<evidence type="ECO:0000256" key="1">
    <source>
        <dbReference type="ARBA" id="ARBA00005194"/>
    </source>
</evidence>
<dbReference type="InterPro" id="IPR016039">
    <property type="entry name" value="Thiolase-like"/>
</dbReference>
<dbReference type="AlphaFoldDB" id="A0A0J5X8X0"/>
<name>A0A0J5X8X0_BURCE</name>
<dbReference type="SUPFAM" id="SSF53901">
    <property type="entry name" value="Thiolase-like"/>
    <property type="match status" value="2"/>
</dbReference>
<dbReference type="GO" id="GO:0004315">
    <property type="term" value="F:3-oxoacyl-[acyl-carrier-protein] synthase activity"/>
    <property type="evidence" value="ECO:0007669"/>
    <property type="project" value="TreeGrafter"/>
</dbReference>
<organism evidence="6 7">
    <name type="scientific">Burkholderia cepacia</name>
    <name type="common">Pseudomonas cepacia</name>
    <dbReference type="NCBI Taxonomy" id="292"/>
    <lineage>
        <taxon>Bacteria</taxon>
        <taxon>Pseudomonadati</taxon>
        <taxon>Pseudomonadota</taxon>
        <taxon>Betaproteobacteria</taxon>
        <taxon>Burkholderiales</taxon>
        <taxon>Burkholderiaceae</taxon>
        <taxon>Burkholderia</taxon>
        <taxon>Burkholderia cepacia complex</taxon>
    </lineage>
</organism>
<dbReference type="Gene3D" id="3.40.47.10">
    <property type="match status" value="1"/>
</dbReference>
<accession>A0A0J5X8X0</accession>
<evidence type="ECO:0000256" key="2">
    <source>
        <dbReference type="ARBA" id="ARBA00008467"/>
    </source>
</evidence>
<evidence type="ECO:0000313" key="6">
    <source>
        <dbReference type="EMBL" id="KML60403.1"/>
    </source>
</evidence>
<dbReference type="InterPro" id="IPR020841">
    <property type="entry name" value="PKS_Beta-ketoAc_synthase_dom"/>
</dbReference>
<comment type="pathway">
    <text evidence="1">Lipid metabolism; fatty acid biosynthesis.</text>
</comment>
<gene>
    <name evidence="6" type="ORF">VL15_08365</name>
</gene>
<dbReference type="InterPro" id="IPR014030">
    <property type="entry name" value="Ketoacyl_synth_N"/>
</dbReference>
<feature type="domain" description="Ketosynthase family 3 (KS3)" evidence="5">
    <location>
        <begin position="1"/>
        <end position="421"/>
    </location>
</feature>
<evidence type="ECO:0000313" key="7">
    <source>
        <dbReference type="Proteomes" id="UP000036338"/>
    </source>
</evidence>
<dbReference type="PATRIC" id="fig|292.27.peg.1246"/>
<dbReference type="RefSeq" id="WP_048244808.1">
    <property type="nucleotide sequence ID" value="NZ_LDWR01000014.1"/>
</dbReference>
<evidence type="ECO:0000259" key="5">
    <source>
        <dbReference type="PROSITE" id="PS52004"/>
    </source>
</evidence>
<protein>
    <submittedName>
        <fullName evidence="6">Beta-ketoacyl synthase</fullName>
    </submittedName>
</protein>
<dbReference type="SMART" id="SM00825">
    <property type="entry name" value="PKS_KS"/>
    <property type="match status" value="1"/>
</dbReference>
<dbReference type="EMBL" id="LDWR01000014">
    <property type="protein sequence ID" value="KML60403.1"/>
    <property type="molecule type" value="Genomic_DNA"/>
</dbReference>
<sequence>MKPRSDAIVISAFGAVTPLGGSYDALHAALREGRSGIRRIEKFDCSTYTTQHAGVPEEGNERVRWPSARRISAEQLYGDLAAARLLAQAPFVARDYAPERIGCLVGVDVPATDVQSALELVDKVNGDKSRDALIQVLVSHMRMSEFVSGDATSVFGAIHRHIPFSGCALAHVGLCSASLQAIGMGMLALRQGRVDAAIVGGVSGKVNPLNLARLESLDVISTDLNLDPRHRSRPFDVRRSGFVLAEGAVLFLIERESAVRARGDTPLARVAGYGASLAAEHIVIPHLQSLEMRLAMQRALDDAGCAPADIDYVNAHGTSTVLNDKHESEAIRAIFPMRPEMPVTANKSQHGHLIATAGAMEVLNTVIGLREHFIPATVNLDEQAPECPVNVVRTATPSDARRVLKNSFGMGGLAASLVLEGAAA</sequence>
<proteinExistence type="inferred from homology"/>
<dbReference type="Proteomes" id="UP000036338">
    <property type="component" value="Unassembled WGS sequence"/>
</dbReference>
<dbReference type="CDD" id="cd00834">
    <property type="entry name" value="KAS_I_II"/>
    <property type="match status" value="1"/>
</dbReference>
<reference evidence="6 7" key="1">
    <citation type="submission" date="2015-05" db="EMBL/GenBank/DDBJ databases">
        <title>Draft genome of Burkholderia cepacia LK29.</title>
        <authorList>
            <person name="Chan X.Y."/>
        </authorList>
    </citation>
    <scope>NUCLEOTIDE SEQUENCE [LARGE SCALE GENOMIC DNA]</scope>
    <source>
        <strain evidence="6 7">LK29</strain>
    </source>
</reference>
<dbReference type="PANTHER" id="PTHR11712:SF336">
    <property type="entry name" value="3-OXOACYL-[ACYL-CARRIER-PROTEIN] SYNTHASE, MITOCHONDRIAL"/>
    <property type="match status" value="1"/>
</dbReference>
<dbReference type="PROSITE" id="PS52004">
    <property type="entry name" value="KS3_2"/>
    <property type="match status" value="1"/>
</dbReference>
<dbReference type="GO" id="GO:0006633">
    <property type="term" value="P:fatty acid biosynthetic process"/>
    <property type="evidence" value="ECO:0007669"/>
    <property type="project" value="TreeGrafter"/>
</dbReference>
<keyword evidence="3 4" id="KW-0808">Transferase</keyword>
<comment type="caution">
    <text evidence="6">The sequence shown here is derived from an EMBL/GenBank/DDBJ whole genome shotgun (WGS) entry which is preliminary data.</text>
</comment>
<dbReference type="InterPro" id="IPR014031">
    <property type="entry name" value="Ketoacyl_synth_C"/>
</dbReference>
<comment type="similarity">
    <text evidence="2 4">Belongs to the thiolase-like superfamily. Beta-ketoacyl-ACP synthases family.</text>
</comment>